<organism evidence="2">
    <name type="scientific">uncultured Caudovirales phage</name>
    <dbReference type="NCBI Taxonomy" id="2100421"/>
    <lineage>
        <taxon>Viruses</taxon>
        <taxon>Duplodnaviria</taxon>
        <taxon>Heunggongvirae</taxon>
        <taxon>Uroviricota</taxon>
        <taxon>Caudoviricetes</taxon>
        <taxon>Peduoviridae</taxon>
        <taxon>Maltschvirus</taxon>
        <taxon>Maltschvirus maltsch</taxon>
    </lineage>
</organism>
<evidence type="ECO:0000259" key="1">
    <source>
        <dbReference type="Pfam" id="PF24192"/>
    </source>
</evidence>
<sequence>MDSYNAVGIAEGFVEADSEEQVLEAWQYLVDTGMAWKLQGWFGRTAQQLINQGYINSPER</sequence>
<accession>A0A6J5R9V5</accession>
<gene>
    <name evidence="2" type="ORF">UFOVP1207_75</name>
</gene>
<dbReference type="InterPro" id="IPR055840">
    <property type="entry name" value="DUF7417"/>
</dbReference>
<name>A0A6J5R9V5_9CAUD</name>
<evidence type="ECO:0000313" key="2">
    <source>
        <dbReference type="EMBL" id="CAB4190468.1"/>
    </source>
</evidence>
<proteinExistence type="predicted"/>
<dbReference type="Pfam" id="PF24192">
    <property type="entry name" value="DUF7417"/>
    <property type="match status" value="1"/>
</dbReference>
<feature type="domain" description="DUF7417" evidence="1">
    <location>
        <begin position="19"/>
        <end position="56"/>
    </location>
</feature>
<dbReference type="EMBL" id="LR797155">
    <property type="protein sequence ID" value="CAB4190468.1"/>
    <property type="molecule type" value="Genomic_DNA"/>
</dbReference>
<protein>
    <recommendedName>
        <fullName evidence="1">DUF7417 domain-containing protein</fullName>
    </recommendedName>
</protein>
<reference evidence="2" key="1">
    <citation type="submission" date="2020-05" db="EMBL/GenBank/DDBJ databases">
        <authorList>
            <person name="Chiriac C."/>
            <person name="Salcher M."/>
            <person name="Ghai R."/>
            <person name="Kavagutti S V."/>
        </authorList>
    </citation>
    <scope>NUCLEOTIDE SEQUENCE</scope>
</reference>